<dbReference type="InterPro" id="IPR027417">
    <property type="entry name" value="P-loop_NTPase"/>
</dbReference>
<evidence type="ECO:0000256" key="9">
    <source>
        <dbReference type="RuleBase" id="RU365094"/>
    </source>
</evidence>
<name>A0A1G2C7X6_9BACT</name>
<evidence type="ECO:0000256" key="4">
    <source>
        <dbReference type="ARBA" id="ARBA00022618"/>
    </source>
</evidence>
<dbReference type="FunFam" id="3.40.50.300:FF:000056">
    <property type="entry name" value="Cell division ATP-binding protein FtsE"/>
    <property type="match status" value="1"/>
</dbReference>
<evidence type="ECO:0000313" key="12">
    <source>
        <dbReference type="Proteomes" id="UP000176349"/>
    </source>
</evidence>
<organism evidence="11 12">
    <name type="scientific">Candidatus Liptonbacteria bacterium GWC1_60_9</name>
    <dbReference type="NCBI Taxonomy" id="1798645"/>
    <lineage>
        <taxon>Bacteria</taxon>
        <taxon>Candidatus Liptoniibacteriota</taxon>
    </lineage>
</organism>
<comment type="function">
    <text evidence="9">Part of the ABC transporter FtsEX involved in cellular division.</text>
</comment>
<protein>
    <recommendedName>
        <fullName evidence="2 9">Cell division ATP-binding protein FtsE</fullName>
    </recommendedName>
</protein>
<dbReference type="GO" id="GO:0016887">
    <property type="term" value="F:ATP hydrolysis activity"/>
    <property type="evidence" value="ECO:0007669"/>
    <property type="project" value="InterPro"/>
</dbReference>
<comment type="similarity">
    <text evidence="1 9">Belongs to the ABC transporter superfamily.</text>
</comment>
<keyword evidence="8 9" id="KW-0131">Cell cycle</keyword>
<dbReference type="GO" id="GO:0005524">
    <property type="term" value="F:ATP binding"/>
    <property type="evidence" value="ECO:0007669"/>
    <property type="project" value="UniProtKB-UniRule"/>
</dbReference>
<dbReference type="AlphaFoldDB" id="A0A1G2C7X6"/>
<evidence type="ECO:0000256" key="8">
    <source>
        <dbReference type="ARBA" id="ARBA00023306"/>
    </source>
</evidence>
<accession>A0A1G2C7X6</accession>
<dbReference type="Proteomes" id="UP000176349">
    <property type="component" value="Unassembled WGS sequence"/>
</dbReference>
<comment type="subunit">
    <text evidence="9">Homodimer. Forms a membrane-associated complex with FtsX.</text>
</comment>
<proteinExistence type="inferred from homology"/>
<evidence type="ECO:0000313" key="11">
    <source>
        <dbReference type="EMBL" id="OGY97231.1"/>
    </source>
</evidence>
<feature type="domain" description="ABC transporter" evidence="10">
    <location>
        <begin position="2"/>
        <end position="228"/>
    </location>
</feature>
<dbReference type="GO" id="GO:0051301">
    <property type="term" value="P:cell division"/>
    <property type="evidence" value="ECO:0007669"/>
    <property type="project" value="UniProtKB-UniRule"/>
</dbReference>
<dbReference type="NCBIfam" id="TIGR02673">
    <property type="entry name" value="FtsE"/>
    <property type="match status" value="1"/>
</dbReference>
<dbReference type="Gene3D" id="3.40.50.300">
    <property type="entry name" value="P-loop containing nucleotide triphosphate hydrolases"/>
    <property type="match status" value="1"/>
</dbReference>
<gene>
    <name evidence="9" type="primary">ftsE</name>
    <name evidence="11" type="ORF">A2128_01265</name>
</gene>
<dbReference type="PANTHER" id="PTHR24220">
    <property type="entry name" value="IMPORT ATP-BINDING PROTEIN"/>
    <property type="match status" value="1"/>
</dbReference>
<dbReference type="InterPro" id="IPR015854">
    <property type="entry name" value="ABC_transpr_LolD-like"/>
</dbReference>
<keyword evidence="4 9" id="KW-0132">Cell division</keyword>
<keyword evidence="7 9" id="KW-0472">Membrane</keyword>
<dbReference type="SUPFAM" id="SSF52540">
    <property type="entry name" value="P-loop containing nucleoside triphosphate hydrolases"/>
    <property type="match status" value="1"/>
</dbReference>
<dbReference type="InterPro" id="IPR005286">
    <property type="entry name" value="Cell_div_FtsE"/>
</dbReference>
<dbReference type="PROSITE" id="PS00211">
    <property type="entry name" value="ABC_TRANSPORTER_1"/>
    <property type="match status" value="1"/>
</dbReference>
<dbReference type="GO" id="GO:0022857">
    <property type="term" value="F:transmembrane transporter activity"/>
    <property type="evidence" value="ECO:0007669"/>
    <property type="project" value="TreeGrafter"/>
</dbReference>
<evidence type="ECO:0000256" key="5">
    <source>
        <dbReference type="ARBA" id="ARBA00022741"/>
    </source>
</evidence>
<comment type="subcellular location">
    <subcellularLocation>
        <location evidence="9">Cell membrane</location>
        <topology evidence="9">Peripheral membrane protein</topology>
        <orientation evidence="9">Cytoplasmic side</orientation>
    </subcellularLocation>
</comment>
<evidence type="ECO:0000259" key="10">
    <source>
        <dbReference type="PROSITE" id="PS50893"/>
    </source>
</evidence>
<dbReference type="EMBL" id="MHKV01000018">
    <property type="protein sequence ID" value="OGY97231.1"/>
    <property type="molecule type" value="Genomic_DNA"/>
</dbReference>
<evidence type="ECO:0000256" key="2">
    <source>
        <dbReference type="ARBA" id="ARBA00020019"/>
    </source>
</evidence>
<keyword evidence="5 9" id="KW-0547">Nucleotide-binding</keyword>
<keyword evidence="3 9" id="KW-1003">Cell membrane</keyword>
<evidence type="ECO:0000256" key="6">
    <source>
        <dbReference type="ARBA" id="ARBA00022840"/>
    </source>
</evidence>
<dbReference type="PANTHER" id="PTHR24220:SF470">
    <property type="entry name" value="CELL DIVISION ATP-BINDING PROTEIN FTSE"/>
    <property type="match status" value="1"/>
</dbReference>
<evidence type="ECO:0000256" key="1">
    <source>
        <dbReference type="ARBA" id="ARBA00005417"/>
    </source>
</evidence>
<keyword evidence="6 9" id="KW-0067">ATP-binding</keyword>
<dbReference type="InterPro" id="IPR017871">
    <property type="entry name" value="ABC_transporter-like_CS"/>
</dbReference>
<dbReference type="InterPro" id="IPR003439">
    <property type="entry name" value="ABC_transporter-like_ATP-bd"/>
</dbReference>
<dbReference type="InterPro" id="IPR003593">
    <property type="entry name" value="AAA+_ATPase"/>
</dbReference>
<dbReference type="SMART" id="SM00382">
    <property type="entry name" value="AAA"/>
    <property type="match status" value="1"/>
</dbReference>
<reference evidence="11 12" key="1">
    <citation type="journal article" date="2016" name="Nat. Commun.">
        <title>Thousands of microbial genomes shed light on interconnected biogeochemical processes in an aquifer system.</title>
        <authorList>
            <person name="Anantharaman K."/>
            <person name="Brown C.T."/>
            <person name="Hug L.A."/>
            <person name="Sharon I."/>
            <person name="Castelle C.J."/>
            <person name="Probst A.J."/>
            <person name="Thomas B.C."/>
            <person name="Singh A."/>
            <person name="Wilkins M.J."/>
            <person name="Karaoz U."/>
            <person name="Brodie E.L."/>
            <person name="Williams K.H."/>
            <person name="Hubbard S.S."/>
            <person name="Banfield J.F."/>
        </authorList>
    </citation>
    <scope>NUCLEOTIDE SEQUENCE [LARGE SCALE GENOMIC DNA]</scope>
</reference>
<evidence type="ECO:0000256" key="7">
    <source>
        <dbReference type="ARBA" id="ARBA00023136"/>
    </source>
</evidence>
<dbReference type="PROSITE" id="PS50893">
    <property type="entry name" value="ABC_TRANSPORTER_2"/>
    <property type="match status" value="1"/>
</dbReference>
<dbReference type="GO" id="GO:0005886">
    <property type="term" value="C:plasma membrane"/>
    <property type="evidence" value="ECO:0007669"/>
    <property type="project" value="UniProtKB-SubCell"/>
</dbReference>
<comment type="caution">
    <text evidence="11">The sequence shown here is derived from an EMBL/GenBank/DDBJ whole genome shotgun (WGS) entry which is preliminary data.</text>
</comment>
<sequence length="228" mass="25542">MIVFQNVSKLYGNGRSTALEDVTFKIEPNEFVSLVGRSGAGKSTVIKLLIGEERPSRGRIVFGSYEVNKLKANELPQLRRHIGVVFQDFRLLPNKNAYENVAFALEVAGRVQREIVELVPQVLDMVGLSDRMNNFPHELSGGEKQRVAIARAMIHRPEVIVADEPTGNLDPTNTAEIIKLLLKINELGTTIILATHDKEIINHLERRVITLDGGRVIRDEKKGKYILI</sequence>
<evidence type="ECO:0000256" key="3">
    <source>
        <dbReference type="ARBA" id="ARBA00022475"/>
    </source>
</evidence>
<dbReference type="Pfam" id="PF00005">
    <property type="entry name" value="ABC_tran"/>
    <property type="match status" value="1"/>
</dbReference>